<dbReference type="OMA" id="RCCFNEV"/>
<dbReference type="RefSeq" id="XP_022109167.1">
    <property type="nucleotide sequence ID" value="XM_022253475.1"/>
</dbReference>
<dbReference type="RefSeq" id="XP_022109185.1">
    <property type="nucleotide sequence ID" value="XM_022253493.1"/>
</dbReference>
<dbReference type="OrthoDB" id="10364583at2759"/>
<organism evidence="2 5">
    <name type="scientific">Acanthaster planci</name>
    <name type="common">Crown-of-thorns starfish</name>
    <dbReference type="NCBI Taxonomy" id="133434"/>
    <lineage>
        <taxon>Eukaryota</taxon>
        <taxon>Metazoa</taxon>
        <taxon>Echinodermata</taxon>
        <taxon>Eleutherozoa</taxon>
        <taxon>Asterozoa</taxon>
        <taxon>Asteroidea</taxon>
        <taxon>Valvatacea</taxon>
        <taxon>Valvatida</taxon>
        <taxon>Acanthasteridae</taxon>
        <taxon>Acanthaster</taxon>
    </lineage>
</organism>
<evidence type="ECO:0000313" key="2">
    <source>
        <dbReference type="Proteomes" id="UP000694845"/>
    </source>
</evidence>
<proteinExistence type="predicted"/>
<dbReference type="KEGG" id="aplc:110989236"/>
<dbReference type="RefSeq" id="XP_022109191.1">
    <property type="nucleotide sequence ID" value="XM_022253499.1"/>
</dbReference>
<evidence type="ECO:0000313" key="4">
    <source>
        <dbReference type="RefSeq" id="XP_022109175.1"/>
    </source>
</evidence>
<feature type="region of interest" description="Disordered" evidence="1">
    <location>
        <begin position="1"/>
        <end position="23"/>
    </location>
</feature>
<sequence>MDFVDAGPDETGRKQVNGSKSRHAMSLIAKPQAQLEQVHDGTFSSDDEKHGCASSHLEQVTCTGVQVSYPKGPGRDFHSRLTTRTFLEPENGEGSSSGTGLRLPSTRVTVYPQRDIISSLKGRRDFSLPRLDVLKVQLETRGTDEEYSNSPRSLSVSSSAWLPACWGLGRTHSADSYFQQGRRHAERGGHFETRAQMERAFNTYVKSKSQPPEPPGRPNTTTSSSRQASASSNRGDATAGKTGTLTWYSAPNRQRVVRKSPPWRSLMNRRPRGVRADNTNLCPYHCRCCFNEVNDIESTTIYKMDLGAL</sequence>
<evidence type="ECO:0000256" key="1">
    <source>
        <dbReference type="SAM" id="MobiDB-lite"/>
    </source>
</evidence>
<protein>
    <submittedName>
        <fullName evidence="3 4">Uncharacterized protein LOC110989236</fullName>
    </submittedName>
</protein>
<evidence type="ECO:0000313" key="3">
    <source>
        <dbReference type="RefSeq" id="XP_022109167.1"/>
    </source>
</evidence>
<accession>A0A8B7ZWP4</accession>
<feature type="region of interest" description="Disordered" evidence="1">
    <location>
        <begin position="204"/>
        <end position="245"/>
    </location>
</feature>
<evidence type="ECO:0000313" key="6">
    <source>
        <dbReference type="RefSeq" id="XP_022109191.1"/>
    </source>
</evidence>
<name>A0A8B7ZWP4_ACAPL</name>
<gene>
    <name evidence="3 4 5 6" type="primary">LOC110989236</name>
</gene>
<dbReference type="AlphaFoldDB" id="A0A8B7ZWP4"/>
<reference evidence="3 4" key="1">
    <citation type="submission" date="2025-04" db="UniProtKB">
        <authorList>
            <consortium name="RefSeq"/>
        </authorList>
    </citation>
    <scope>IDENTIFICATION</scope>
</reference>
<dbReference type="RefSeq" id="XP_022109175.1">
    <property type="nucleotide sequence ID" value="XM_022253483.1"/>
</dbReference>
<keyword evidence="2" id="KW-1185">Reference proteome</keyword>
<dbReference type="Proteomes" id="UP000694845">
    <property type="component" value="Unplaced"/>
</dbReference>
<feature type="compositionally biased region" description="Low complexity" evidence="1">
    <location>
        <begin position="219"/>
        <end position="234"/>
    </location>
</feature>
<evidence type="ECO:0000313" key="5">
    <source>
        <dbReference type="RefSeq" id="XP_022109185.1"/>
    </source>
</evidence>
<dbReference type="GeneID" id="110989236"/>